<evidence type="ECO:0000256" key="5">
    <source>
        <dbReference type="ARBA" id="ARBA00021654"/>
    </source>
</evidence>
<evidence type="ECO:0000259" key="14">
    <source>
        <dbReference type="Pfam" id="PF01408"/>
    </source>
</evidence>
<evidence type="ECO:0000256" key="7">
    <source>
        <dbReference type="ARBA" id="ARBA00022857"/>
    </source>
</evidence>
<dbReference type="Gene3D" id="3.40.50.720">
    <property type="entry name" value="NAD(P)-binding Rossmann-like Domain"/>
    <property type="match status" value="1"/>
</dbReference>
<evidence type="ECO:0000256" key="13">
    <source>
        <dbReference type="PIRSR" id="PIRSR025648-1"/>
    </source>
</evidence>
<organism evidence="16 17">
    <name type="scientific">Caldinitratiruptor microaerophilus</name>
    <dbReference type="NCBI Taxonomy" id="671077"/>
    <lineage>
        <taxon>Bacteria</taxon>
        <taxon>Bacillati</taxon>
        <taxon>Bacillota</taxon>
        <taxon>Clostridia</taxon>
        <taxon>Eubacteriales</taxon>
        <taxon>Symbiobacteriaceae</taxon>
        <taxon>Caldinitratiruptor</taxon>
    </lineage>
</organism>
<evidence type="ECO:0000313" key="16">
    <source>
        <dbReference type="EMBL" id="BDG61302.1"/>
    </source>
</evidence>
<evidence type="ECO:0000313" key="17">
    <source>
        <dbReference type="Proteomes" id="UP001163687"/>
    </source>
</evidence>
<dbReference type="InterPro" id="IPR036291">
    <property type="entry name" value="NAD(P)-bd_dom_sf"/>
</dbReference>
<gene>
    <name evidence="16" type="ORF">caldi_23920</name>
</gene>
<evidence type="ECO:0000256" key="12">
    <source>
        <dbReference type="PIRNR" id="PIRNR025648"/>
    </source>
</evidence>
<dbReference type="PIRSF" id="PIRSF025648">
    <property type="entry name" value="DDH"/>
    <property type="match status" value="1"/>
</dbReference>
<dbReference type="EC" id="1.4.1.16" evidence="4 12"/>
<reference evidence="16" key="1">
    <citation type="submission" date="2022-03" db="EMBL/GenBank/DDBJ databases">
        <title>Complete genome sequence of Caldinitratiruptor microaerophilus.</title>
        <authorList>
            <person name="Mukaiyama R."/>
            <person name="Nishiyama T."/>
            <person name="Ueda K."/>
        </authorList>
    </citation>
    <scope>NUCLEOTIDE SEQUENCE</scope>
    <source>
        <strain evidence="16">JCM 16183</strain>
    </source>
</reference>
<feature type="binding site" evidence="13">
    <location>
        <position position="252"/>
    </location>
    <ligand>
        <name>substrate</name>
    </ligand>
</feature>
<name>A0AA35CP45_9FIRM</name>
<evidence type="ECO:0000259" key="15">
    <source>
        <dbReference type="Pfam" id="PF16654"/>
    </source>
</evidence>
<evidence type="ECO:0000256" key="8">
    <source>
        <dbReference type="ARBA" id="ARBA00022915"/>
    </source>
</evidence>
<feature type="binding site" evidence="13">
    <location>
        <begin position="35"/>
        <end position="37"/>
    </location>
    <ligand>
        <name>NADP(+)</name>
        <dbReference type="ChEBI" id="CHEBI:58349"/>
    </ligand>
</feature>
<dbReference type="CDD" id="cd02270">
    <property type="entry name" value="meso-DAPDH_N"/>
    <property type="match status" value="1"/>
</dbReference>
<protein>
    <recommendedName>
        <fullName evidence="5 12">Meso-diaminopimelate D-dehydrogenase</fullName>
        <shortName evidence="12">DAPDH</shortName>
        <shortName evidence="12">Meso-DAP dehydrogenase</shortName>
        <ecNumber evidence="4 12">1.4.1.16</ecNumber>
    </recommendedName>
</protein>
<keyword evidence="6 12" id="KW-0028">Amino-acid biosynthesis</keyword>
<evidence type="ECO:0000256" key="3">
    <source>
        <dbReference type="ARBA" id="ARBA00011738"/>
    </source>
</evidence>
<dbReference type="NCBIfam" id="TIGR01921">
    <property type="entry name" value="DAP-DH"/>
    <property type="match status" value="1"/>
</dbReference>
<dbReference type="Pfam" id="PF16654">
    <property type="entry name" value="DAPDH_C"/>
    <property type="match status" value="1"/>
</dbReference>
<sequence>MALGRVAVVGLGNVGRYAVEALRQAPDLELAGVVRRAAAGAAPDLPGVKVVQDPAELGPVDVALLTVPSRQVPEHARHYLGLGIRTVDSYDIHGEIPALRRELDRLARDRGTVAVLAAGWDPGTDSVIRALFEVMTSRGITYTNFGPGMSMGHTAAVKAIPGVRKALSLTLPAGQGRHRRAVYVELEPGADFDRVESAIQTDPYFVHDETRVYRVENVDDLTDMGHGVVVERKGVSAGAHNQLLRFEMRIHNPALTAQVMVAAARAALRLDPGAYTLVEISPVDLLPGDRDRWIARLV</sequence>
<keyword evidence="7 12" id="KW-0521">NADP</keyword>
<dbReference type="Proteomes" id="UP001163687">
    <property type="component" value="Chromosome"/>
</dbReference>
<evidence type="ECO:0000256" key="4">
    <source>
        <dbReference type="ARBA" id="ARBA00012080"/>
    </source>
</evidence>
<evidence type="ECO:0000256" key="10">
    <source>
        <dbReference type="ARBA" id="ARBA00023154"/>
    </source>
</evidence>
<feature type="binding site" evidence="13">
    <location>
        <position position="226"/>
    </location>
    <ligand>
        <name>substrate</name>
    </ligand>
</feature>
<dbReference type="InterPro" id="IPR010190">
    <property type="entry name" value="Diaminopimelate_DH_Ddh"/>
</dbReference>
<feature type="binding site" evidence="13">
    <location>
        <position position="180"/>
    </location>
    <ligand>
        <name>substrate</name>
    </ligand>
</feature>
<dbReference type="RefSeq" id="WP_264841960.1">
    <property type="nucleotide sequence ID" value="NZ_AP025628.1"/>
</dbReference>
<dbReference type="KEGG" id="cmic:caldi_23920"/>
<proteinExistence type="inferred from homology"/>
<comment type="similarity">
    <text evidence="2 12">Belongs to the diaminopimelate dehydrogenase family.</text>
</comment>
<keyword evidence="17" id="KW-1185">Reference proteome</keyword>
<comment type="catalytic activity">
    <reaction evidence="11 12">
        <text>meso-2,6-diaminopimelate + NADP(+) + H2O = (S)-2-amino-6-oxoheptanedioate + NH4(+) + NADPH + H(+)</text>
        <dbReference type="Rhea" id="RHEA:13561"/>
        <dbReference type="ChEBI" id="CHEBI:15377"/>
        <dbReference type="ChEBI" id="CHEBI:15378"/>
        <dbReference type="ChEBI" id="CHEBI:28938"/>
        <dbReference type="ChEBI" id="CHEBI:57783"/>
        <dbReference type="ChEBI" id="CHEBI:57791"/>
        <dbReference type="ChEBI" id="CHEBI:58349"/>
        <dbReference type="ChEBI" id="CHEBI:58556"/>
        <dbReference type="EC" id="1.4.1.16"/>
    </reaction>
</comment>
<feature type="domain" description="Meso-diaminopimelate D-dehydrogenase C-terminal" evidence="15">
    <location>
        <begin position="119"/>
        <end position="173"/>
    </location>
</feature>
<dbReference type="GO" id="GO:0047850">
    <property type="term" value="F:diaminopimelate dehydrogenase activity"/>
    <property type="evidence" value="ECO:0007669"/>
    <property type="project" value="UniProtKB-UniRule"/>
</dbReference>
<evidence type="ECO:0000256" key="11">
    <source>
        <dbReference type="ARBA" id="ARBA00052023"/>
    </source>
</evidence>
<keyword evidence="8 12" id="KW-0220">Diaminopimelate biosynthesis</keyword>
<evidence type="ECO:0000256" key="2">
    <source>
        <dbReference type="ARBA" id="ARBA00007442"/>
    </source>
</evidence>
<dbReference type="GO" id="GO:0019877">
    <property type="term" value="P:diaminopimelate biosynthetic process"/>
    <property type="evidence" value="ECO:0007669"/>
    <property type="project" value="UniProtKB-UniRule"/>
</dbReference>
<comment type="function">
    <text evidence="12">Catalyzes the reversible NADPH-dependent reductive amination of L-2-amino-6-oxopimelate, the acyclic form of L-tetrahydrodipicolinate, to generate the meso compound, D,L-2,6-diaminopimelate.</text>
</comment>
<feature type="binding site" evidence="13">
    <location>
        <begin position="89"/>
        <end position="91"/>
    </location>
    <ligand>
        <name>NADP(+)</name>
        <dbReference type="ChEBI" id="CHEBI:58349"/>
    </ligand>
</feature>
<dbReference type="SUPFAM" id="SSF51735">
    <property type="entry name" value="NAD(P)-binding Rossmann-fold domains"/>
    <property type="match status" value="1"/>
</dbReference>
<feature type="binding site" evidence="13">
    <location>
        <position position="170"/>
    </location>
    <ligand>
        <name>substrate</name>
    </ligand>
</feature>
<feature type="domain" description="Gfo/Idh/MocA-like oxidoreductase N-terminal" evidence="14">
    <location>
        <begin position="5"/>
        <end position="84"/>
    </location>
</feature>
<keyword evidence="10 12" id="KW-0457">Lysine biosynthesis</keyword>
<evidence type="ECO:0000256" key="9">
    <source>
        <dbReference type="ARBA" id="ARBA00023002"/>
    </source>
</evidence>
<dbReference type="PANTHER" id="PTHR31873:SF6">
    <property type="entry name" value="ASPARTATE DEHYDROGENASE DOMAIN-CONTAINING PROTEIN"/>
    <property type="match status" value="1"/>
</dbReference>
<dbReference type="InterPro" id="IPR032094">
    <property type="entry name" value="Meso-DAP_DH_C"/>
</dbReference>
<feature type="binding site" evidence="13">
    <location>
        <begin position="118"/>
        <end position="122"/>
    </location>
    <ligand>
        <name>NADP(+)</name>
        <dbReference type="ChEBI" id="CHEBI:58349"/>
    </ligand>
</feature>
<comment type="subunit">
    <text evidence="3 12">Homodimer.</text>
</comment>
<keyword evidence="13" id="KW-0547">Nucleotide-binding</keyword>
<dbReference type="SUPFAM" id="SSF55347">
    <property type="entry name" value="Glyceraldehyde-3-phosphate dehydrogenase-like, C-terminal domain"/>
    <property type="match status" value="1"/>
</dbReference>
<accession>A0AA35CP45</accession>
<dbReference type="GO" id="GO:0000166">
    <property type="term" value="F:nucleotide binding"/>
    <property type="evidence" value="ECO:0007669"/>
    <property type="project" value="UniProtKB-KW"/>
</dbReference>
<dbReference type="Gene3D" id="3.30.360.10">
    <property type="entry name" value="Dihydrodipicolinate Reductase, domain 2"/>
    <property type="match status" value="1"/>
</dbReference>
<dbReference type="Pfam" id="PF01408">
    <property type="entry name" value="GFO_IDH_MocA"/>
    <property type="match status" value="1"/>
</dbReference>
<dbReference type="InterPro" id="IPR000683">
    <property type="entry name" value="Gfo/Idh/MocA-like_OxRdtase_N"/>
</dbReference>
<evidence type="ECO:0000256" key="6">
    <source>
        <dbReference type="ARBA" id="ARBA00022605"/>
    </source>
</evidence>
<evidence type="ECO:0000256" key="1">
    <source>
        <dbReference type="ARBA" id="ARBA00004896"/>
    </source>
</evidence>
<dbReference type="GO" id="GO:0009089">
    <property type="term" value="P:lysine biosynthetic process via diaminopimelate"/>
    <property type="evidence" value="ECO:0007669"/>
    <property type="project" value="UniProtKB-UniRule"/>
</dbReference>
<comment type="pathway">
    <text evidence="1 12">Amino-acid biosynthesis; L-lysine biosynthesis via DAP pathway; DL-2,6-diaminopimelate from (S)-tetrahydrodipicolinate: step 1/1.</text>
</comment>
<dbReference type="PANTHER" id="PTHR31873">
    <property type="entry name" value="L-ASPARTATE DEHYDROGENASE-RELATED"/>
    <property type="match status" value="1"/>
</dbReference>
<dbReference type="EMBL" id="AP025628">
    <property type="protein sequence ID" value="BDG61302.1"/>
    <property type="molecule type" value="Genomic_DNA"/>
</dbReference>
<keyword evidence="9 12" id="KW-0560">Oxidoreductase</keyword>
<dbReference type="AlphaFoldDB" id="A0AA35CP45"/>